<feature type="region of interest" description="Disordered" evidence="1">
    <location>
        <begin position="70"/>
        <end position="90"/>
    </location>
</feature>
<dbReference type="Proteomes" id="UP000626109">
    <property type="component" value="Unassembled WGS sequence"/>
</dbReference>
<dbReference type="AlphaFoldDB" id="A0A813L2L1"/>
<name>A0A813L2L1_POLGL</name>
<evidence type="ECO:0000256" key="1">
    <source>
        <dbReference type="SAM" id="MobiDB-lite"/>
    </source>
</evidence>
<proteinExistence type="predicted"/>
<organism evidence="2 3">
    <name type="scientific">Polarella glacialis</name>
    <name type="common">Dinoflagellate</name>
    <dbReference type="NCBI Taxonomy" id="89957"/>
    <lineage>
        <taxon>Eukaryota</taxon>
        <taxon>Sar</taxon>
        <taxon>Alveolata</taxon>
        <taxon>Dinophyceae</taxon>
        <taxon>Suessiales</taxon>
        <taxon>Suessiaceae</taxon>
        <taxon>Polarella</taxon>
    </lineage>
</organism>
<feature type="non-terminal residue" evidence="2">
    <location>
        <position position="1"/>
    </location>
</feature>
<reference evidence="2" key="1">
    <citation type="submission" date="2021-02" db="EMBL/GenBank/DDBJ databases">
        <authorList>
            <person name="Dougan E. K."/>
            <person name="Rhodes N."/>
            <person name="Thang M."/>
            <person name="Chan C."/>
        </authorList>
    </citation>
    <scope>NUCLEOTIDE SEQUENCE</scope>
</reference>
<evidence type="ECO:0000313" key="2">
    <source>
        <dbReference type="EMBL" id="CAE8721195.1"/>
    </source>
</evidence>
<protein>
    <submittedName>
        <fullName evidence="2">Uncharacterized protein</fullName>
    </submittedName>
</protein>
<gene>
    <name evidence="2" type="ORF">PGLA2088_LOCUS41791</name>
</gene>
<accession>A0A813L2L1</accession>
<comment type="caution">
    <text evidence="2">The sequence shown here is derived from an EMBL/GenBank/DDBJ whole genome shotgun (WGS) entry which is preliminary data.</text>
</comment>
<feature type="non-terminal residue" evidence="2">
    <location>
        <position position="90"/>
    </location>
</feature>
<evidence type="ECO:0000313" key="3">
    <source>
        <dbReference type="Proteomes" id="UP000626109"/>
    </source>
</evidence>
<sequence>AHPGDRAQRVTLELPGSLPELQYAATRHFGRNKQIKMYHHGKVPIVTAMQMASIKGGDVVVITVPDDMLKGNGAPEKSTSHSHYVRHKLD</sequence>
<dbReference type="EMBL" id="CAJNNW010033984">
    <property type="protein sequence ID" value="CAE8721195.1"/>
    <property type="molecule type" value="Genomic_DNA"/>
</dbReference>